<gene>
    <name evidence="2" type="ORF">PYCCODRAFT_1446954</name>
</gene>
<accession>A0A1Y2IGX9</accession>
<dbReference type="AlphaFoldDB" id="A0A1Y2IGX9"/>
<evidence type="ECO:0000256" key="1">
    <source>
        <dbReference type="SAM" id="MobiDB-lite"/>
    </source>
</evidence>
<dbReference type="EMBL" id="KZ084130">
    <property type="protein sequence ID" value="OSC99171.1"/>
    <property type="molecule type" value="Genomic_DNA"/>
</dbReference>
<evidence type="ECO:0000313" key="2">
    <source>
        <dbReference type="EMBL" id="OSC99171.1"/>
    </source>
</evidence>
<dbReference type="STRING" id="1353009.A0A1Y2IGX9"/>
<feature type="compositionally biased region" description="Polar residues" evidence="1">
    <location>
        <begin position="151"/>
        <end position="160"/>
    </location>
</feature>
<sequence length="302" mass="32264">MSTTLPSFVELMASLGLGGPDDAPAKPAAGSDSRRHSRSSSHSSSISHLSASSTSSIVSPPTSNIYSSPLRTSISSTSSTSTRLTDSPAIVVSSHEASPERDLLSCEIRRSRATTRYSPYGSISHSRKQSMPVLNAERTYERPIRALSTSPRLSPISTSFRGRRSKRPDNLNLPLSDADLMAYTPISSYVRRKTPQNSPTSPTFARDRDAAAVSTHHPLTIPALPTLLSPASFTTQSSDSEDDEMDAVPDSAASFRLGQSPQVVSSPPWQSRYCDSGVSPRISVCAPLAPDEVPRPQAVPIA</sequence>
<name>A0A1Y2IGX9_TRAC3</name>
<feature type="compositionally biased region" description="Basic and acidic residues" evidence="1">
    <location>
        <begin position="97"/>
        <end position="110"/>
    </location>
</feature>
<feature type="region of interest" description="Disordered" evidence="1">
    <location>
        <begin position="230"/>
        <end position="271"/>
    </location>
</feature>
<feature type="region of interest" description="Disordered" evidence="1">
    <location>
        <begin position="151"/>
        <end position="173"/>
    </location>
</feature>
<feature type="compositionally biased region" description="Low complexity" evidence="1">
    <location>
        <begin position="40"/>
        <end position="88"/>
    </location>
</feature>
<feature type="compositionally biased region" description="Low complexity" evidence="1">
    <location>
        <begin position="259"/>
        <end position="271"/>
    </location>
</feature>
<organism evidence="2 3">
    <name type="scientific">Trametes coccinea (strain BRFM310)</name>
    <name type="common">Pycnoporus coccineus</name>
    <dbReference type="NCBI Taxonomy" id="1353009"/>
    <lineage>
        <taxon>Eukaryota</taxon>
        <taxon>Fungi</taxon>
        <taxon>Dikarya</taxon>
        <taxon>Basidiomycota</taxon>
        <taxon>Agaricomycotina</taxon>
        <taxon>Agaricomycetes</taxon>
        <taxon>Polyporales</taxon>
        <taxon>Polyporaceae</taxon>
        <taxon>Trametes</taxon>
    </lineage>
</organism>
<evidence type="ECO:0000313" key="3">
    <source>
        <dbReference type="Proteomes" id="UP000193067"/>
    </source>
</evidence>
<feature type="compositionally biased region" description="Low complexity" evidence="1">
    <location>
        <begin position="20"/>
        <end position="31"/>
    </location>
</feature>
<protein>
    <submittedName>
        <fullName evidence="2">Uncharacterized protein</fullName>
    </submittedName>
</protein>
<feature type="region of interest" description="Disordered" evidence="1">
    <location>
        <begin position="14"/>
        <end position="111"/>
    </location>
</feature>
<feature type="region of interest" description="Disordered" evidence="1">
    <location>
        <begin position="190"/>
        <end position="213"/>
    </location>
</feature>
<keyword evidence="3" id="KW-1185">Reference proteome</keyword>
<proteinExistence type="predicted"/>
<dbReference type="OrthoDB" id="3233824at2759"/>
<reference evidence="2 3" key="1">
    <citation type="journal article" date="2015" name="Biotechnol. Biofuels">
        <title>Enhanced degradation of softwood versus hardwood by the white-rot fungus Pycnoporus coccineus.</title>
        <authorList>
            <person name="Couturier M."/>
            <person name="Navarro D."/>
            <person name="Chevret D."/>
            <person name="Henrissat B."/>
            <person name="Piumi F."/>
            <person name="Ruiz-Duenas F.J."/>
            <person name="Martinez A.T."/>
            <person name="Grigoriev I.V."/>
            <person name="Riley R."/>
            <person name="Lipzen A."/>
            <person name="Berrin J.G."/>
            <person name="Master E.R."/>
            <person name="Rosso M.N."/>
        </authorList>
    </citation>
    <scope>NUCLEOTIDE SEQUENCE [LARGE SCALE GENOMIC DNA]</scope>
    <source>
        <strain evidence="2 3">BRFM310</strain>
    </source>
</reference>
<dbReference type="Proteomes" id="UP000193067">
    <property type="component" value="Unassembled WGS sequence"/>
</dbReference>